<evidence type="ECO:0000256" key="1">
    <source>
        <dbReference type="ARBA" id="ARBA00004141"/>
    </source>
</evidence>
<keyword evidence="4 9" id="KW-1133">Transmembrane helix</keyword>
<dbReference type="Pfam" id="PF12796">
    <property type="entry name" value="Ank_2"/>
    <property type="match status" value="3"/>
</dbReference>
<accession>A0A0F4GFZ6</accession>
<dbReference type="InterPro" id="IPR045863">
    <property type="entry name" value="CorA_TM1_TM2"/>
</dbReference>
<keyword evidence="5 7" id="KW-0040">ANK repeat</keyword>
<dbReference type="PANTHER" id="PTHR24173">
    <property type="entry name" value="ANKYRIN REPEAT CONTAINING"/>
    <property type="match status" value="1"/>
</dbReference>
<evidence type="ECO:0000256" key="3">
    <source>
        <dbReference type="ARBA" id="ARBA00022737"/>
    </source>
</evidence>
<feature type="repeat" description="ANK" evidence="7">
    <location>
        <begin position="275"/>
        <end position="303"/>
    </location>
</feature>
<dbReference type="SUPFAM" id="SSF48403">
    <property type="entry name" value="Ankyrin repeat"/>
    <property type="match status" value="1"/>
</dbReference>
<evidence type="ECO:0000256" key="6">
    <source>
        <dbReference type="ARBA" id="ARBA00023136"/>
    </source>
</evidence>
<evidence type="ECO:0000256" key="8">
    <source>
        <dbReference type="SAM" id="MobiDB-lite"/>
    </source>
</evidence>
<name>A0A0F4GFZ6_9PEZI</name>
<feature type="repeat" description="ANK" evidence="7">
    <location>
        <begin position="119"/>
        <end position="151"/>
    </location>
</feature>
<dbReference type="Gene3D" id="1.25.40.20">
    <property type="entry name" value="Ankyrin repeat-containing domain"/>
    <property type="match status" value="3"/>
</dbReference>
<keyword evidence="3" id="KW-0677">Repeat</keyword>
<evidence type="ECO:0000256" key="5">
    <source>
        <dbReference type="ARBA" id="ARBA00023043"/>
    </source>
</evidence>
<evidence type="ECO:0000256" key="4">
    <source>
        <dbReference type="ARBA" id="ARBA00022989"/>
    </source>
</evidence>
<feature type="compositionally biased region" description="Polar residues" evidence="8">
    <location>
        <begin position="592"/>
        <end position="613"/>
    </location>
</feature>
<feature type="region of interest" description="Disordered" evidence="8">
    <location>
        <begin position="523"/>
        <end position="649"/>
    </location>
</feature>
<dbReference type="InterPro" id="IPR036770">
    <property type="entry name" value="Ankyrin_rpt-contain_sf"/>
</dbReference>
<comment type="subcellular location">
    <subcellularLocation>
        <location evidence="1">Membrane</location>
        <topology evidence="1">Multi-pass membrane protein</topology>
    </subcellularLocation>
</comment>
<feature type="repeat" description="ANK" evidence="7">
    <location>
        <begin position="242"/>
        <end position="274"/>
    </location>
</feature>
<dbReference type="EMBL" id="LAFY01000661">
    <property type="protein sequence ID" value="KJX96354.1"/>
    <property type="molecule type" value="Genomic_DNA"/>
</dbReference>
<feature type="region of interest" description="Disordered" evidence="8">
    <location>
        <begin position="1"/>
        <end position="23"/>
    </location>
</feature>
<protein>
    <submittedName>
        <fullName evidence="10">Ankyrin repeat protein</fullName>
    </submittedName>
</protein>
<dbReference type="PRINTS" id="PR01415">
    <property type="entry name" value="ANKYRIN"/>
</dbReference>
<evidence type="ECO:0000256" key="2">
    <source>
        <dbReference type="ARBA" id="ARBA00022692"/>
    </source>
</evidence>
<feature type="compositionally biased region" description="Low complexity" evidence="8">
    <location>
        <begin position="572"/>
        <end position="591"/>
    </location>
</feature>
<dbReference type="OrthoDB" id="341259at2759"/>
<evidence type="ECO:0000256" key="7">
    <source>
        <dbReference type="PROSITE-ProRule" id="PRU00023"/>
    </source>
</evidence>
<dbReference type="Pfam" id="PF01544">
    <property type="entry name" value="CorA"/>
    <property type="match status" value="1"/>
</dbReference>
<feature type="transmembrane region" description="Helical" evidence="9">
    <location>
        <begin position="1005"/>
        <end position="1027"/>
    </location>
</feature>
<dbReference type="PROSITE" id="PS50297">
    <property type="entry name" value="ANK_REP_REGION"/>
    <property type="match status" value="4"/>
</dbReference>
<dbReference type="Gene3D" id="1.20.58.340">
    <property type="entry name" value="Magnesium transport protein CorA, transmembrane region"/>
    <property type="match status" value="1"/>
</dbReference>
<dbReference type="InterPro" id="IPR002523">
    <property type="entry name" value="MgTranspt_CorA/ZnTranspt_ZntB"/>
</dbReference>
<gene>
    <name evidence="10" type="ORF">TI39_contig669g00015</name>
</gene>
<dbReference type="STRING" id="1047168.A0A0F4GFZ6"/>
<feature type="transmembrane region" description="Helical" evidence="9">
    <location>
        <begin position="1048"/>
        <end position="1071"/>
    </location>
</feature>
<keyword evidence="2 9" id="KW-0812">Transmembrane</keyword>
<reference evidence="10 11" key="1">
    <citation type="submission" date="2015-03" db="EMBL/GenBank/DDBJ databases">
        <title>RNA-seq based gene annotation and comparative genomics of four Zymoseptoria species reveal species-specific pathogenicity related genes and transposable element activity.</title>
        <authorList>
            <person name="Grandaubert J."/>
            <person name="Bhattacharyya A."/>
            <person name="Stukenbrock E.H."/>
        </authorList>
    </citation>
    <scope>NUCLEOTIDE SEQUENCE [LARGE SCALE GENOMIC DNA]</scope>
    <source>
        <strain evidence="10 11">Zb18110</strain>
    </source>
</reference>
<dbReference type="PROSITE" id="PS50088">
    <property type="entry name" value="ANK_REPEAT"/>
    <property type="match status" value="4"/>
</dbReference>
<keyword evidence="11" id="KW-1185">Reference proteome</keyword>
<feature type="repeat" description="ANK" evidence="7">
    <location>
        <begin position="308"/>
        <end position="329"/>
    </location>
</feature>
<evidence type="ECO:0000313" key="10">
    <source>
        <dbReference type="EMBL" id="KJX96354.1"/>
    </source>
</evidence>
<organism evidence="10 11">
    <name type="scientific">Zymoseptoria brevis</name>
    <dbReference type="NCBI Taxonomy" id="1047168"/>
    <lineage>
        <taxon>Eukaryota</taxon>
        <taxon>Fungi</taxon>
        <taxon>Dikarya</taxon>
        <taxon>Ascomycota</taxon>
        <taxon>Pezizomycotina</taxon>
        <taxon>Dothideomycetes</taxon>
        <taxon>Dothideomycetidae</taxon>
        <taxon>Mycosphaerellales</taxon>
        <taxon>Mycosphaerellaceae</taxon>
        <taxon>Zymoseptoria</taxon>
    </lineage>
</organism>
<evidence type="ECO:0000313" key="11">
    <source>
        <dbReference type="Proteomes" id="UP000033647"/>
    </source>
</evidence>
<feature type="compositionally biased region" description="Polar residues" evidence="8">
    <location>
        <begin position="557"/>
        <end position="567"/>
    </location>
</feature>
<dbReference type="GO" id="GO:0046873">
    <property type="term" value="F:metal ion transmembrane transporter activity"/>
    <property type="evidence" value="ECO:0007669"/>
    <property type="project" value="InterPro"/>
</dbReference>
<dbReference type="SUPFAM" id="SSF144083">
    <property type="entry name" value="Magnesium transport protein CorA, transmembrane region"/>
    <property type="match status" value="1"/>
</dbReference>
<proteinExistence type="predicted"/>
<sequence>MPKRAASAQSDNSEGRPEPVQPKLLRAVEANDVLRVKTVIDEVHGNRQCSEAFLSIGLFRACDKNFVDIARYLLTRGADPNYISGNKPPSLLRAAEYGLVEIAKALTDHNVDLECGDKKGRTALMTAAWKGHLNIVQLLVQRGANIDTVDLRKRNVLHNVAADRGDERSSGKKAEKAGRRCGIDIVHYLLQAGVNIDAQDELGRTALHWACVTDNEELMSVLLTTRFGGASPKSRTNAVDFRMKTALHFAASHNREHLVELLLKHGADVHARSDGGWTPLHNACQEGSVDLIKKLVDADADVNGELLNGRTPLHIAAEFGNEDATRYLLLQPHTKRTVKDRFGSTPLLMAAQHGKKRIAEMLAPWNRVEDLSRDEIEASKQFNATIVDFGNFRNENRVTRESVHKLLYARDPRDPTKHAISTMPKNIKATNFRWIHLPVNNIAWCEALLTKRFIEEGATDIEGYKALETSFNHQHRGQMHHSRFMRPMCQVIHRTSAEPEEKTLSEQSGHPAIIVEEPTALLRIDGTPTRATGNGTAKKHRNMRNKDAQAVGGAEQNGDSAQPSGSVHEQVPADAAIAEPAASARSARKPSTPTTRQDTTASMTLSESSITSKGSKKPESAVPKSQKKDGQRPHSRNSIDKAASSPSKRGLHGSCNIFLFMPYLHFETDSGRRAMQYAMEDPERLQYRVRADADEVLIRAHLTKSSSFLHVRRTLDQFFYHNIDTHTRDCDQVVYRFQKKHRGDENVDPKVFMVDQLWMWVLGKDLVVTSFPQRWRQPRNDPLNVLEGIIEDINSKTRDPVQNVYELAMTISGRCFGTFDRHRKGDTDFQFLDMFESSIGAAMDGEASLFQHFSQASRQASEWLQSHQKLESRARQPQFFDKLLDVGAETDLLAEIKDIRDELDIIRMVLDHQDNLLPDLRGAIRTIYLDERSHPQLRKVEKGFEEQEKTISNPIKDIKRMDNQAHRIYESIRDLLDLKQKHANAFEARYAREQATGTQRQGRTIMVFTIVTVIFLPLSFVAAFFAINVKEFPHPSGDANPAVIDLSYVSAWIFGIGLAISIPCIAVALSVDEINVFIDACKRAFRDMKDERKRKRVGKVPGERGAELTVFEKSVSVSRSMRRSVEVNWNEGMRARSRPPRRSADPGWDGEYNRRRTDWDIERGGRRASDD</sequence>
<feature type="region of interest" description="Disordered" evidence="8">
    <location>
        <begin position="1131"/>
        <end position="1153"/>
    </location>
</feature>
<comment type="caution">
    <text evidence="10">The sequence shown here is derived from an EMBL/GenBank/DDBJ whole genome shotgun (WGS) entry which is preliminary data.</text>
</comment>
<evidence type="ECO:0000256" key="9">
    <source>
        <dbReference type="SAM" id="Phobius"/>
    </source>
</evidence>
<dbReference type="GO" id="GO:0016020">
    <property type="term" value="C:membrane"/>
    <property type="evidence" value="ECO:0007669"/>
    <property type="project" value="UniProtKB-SubCell"/>
</dbReference>
<dbReference type="SMART" id="SM00248">
    <property type="entry name" value="ANK"/>
    <property type="match status" value="9"/>
</dbReference>
<dbReference type="AlphaFoldDB" id="A0A0F4GFZ6"/>
<dbReference type="Proteomes" id="UP000033647">
    <property type="component" value="Unassembled WGS sequence"/>
</dbReference>
<dbReference type="PANTHER" id="PTHR24173:SF74">
    <property type="entry name" value="ANKYRIN REPEAT DOMAIN-CONTAINING PROTEIN 16"/>
    <property type="match status" value="1"/>
</dbReference>
<keyword evidence="6 9" id="KW-0472">Membrane</keyword>
<dbReference type="InterPro" id="IPR002110">
    <property type="entry name" value="Ankyrin_rpt"/>
</dbReference>